<evidence type="ECO:0000259" key="1">
    <source>
        <dbReference type="Pfam" id="PF03102"/>
    </source>
</evidence>
<dbReference type="SUPFAM" id="SSF51569">
    <property type="entry name" value="Aldolase"/>
    <property type="match status" value="1"/>
</dbReference>
<protein>
    <submittedName>
        <fullName evidence="2">Putative N-acetylneuraminate synthase</fullName>
    </submittedName>
</protein>
<dbReference type="Pfam" id="PF03102">
    <property type="entry name" value="NeuB"/>
    <property type="match status" value="1"/>
</dbReference>
<dbReference type="EMBL" id="MT141471">
    <property type="protein sequence ID" value="QJA62458.1"/>
    <property type="molecule type" value="Genomic_DNA"/>
</dbReference>
<dbReference type="InterPro" id="IPR051690">
    <property type="entry name" value="PseI-like"/>
</dbReference>
<dbReference type="GO" id="GO:0016051">
    <property type="term" value="P:carbohydrate biosynthetic process"/>
    <property type="evidence" value="ECO:0007669"/>
    <property type="project" value="InterPro"/>
</dbReference>
<organism evidence="2">
    <name type="scientific">viral metagenome</name>
    <dbReference type="NCBI Taxonomy" id="1070528"/>
    <lineage>
        <taxon>unclassified sequences</taxon>
        <taxon>metagenomes</taxon>
        <taxon>organismal metagenomes</taxon>
    </lineage>
</organism>
<feature type="domain" description="PseI/NeuA/B-like" evidence="1">
    <location>
        <begin position="24"/>
        <end position="260"/>
    </location>
</feature>
<dbReference type="AlphaFoldDB" id="A0A6M3IYM1"/>
<proteinExistence type="predicted"/>
<name>A0A6M3IYM1_9ZZZZ</name>
<dbReference type="PANTHER" id="PTHR42966:SF3">
    <property type="entry name" value="BLR5971 PROTEIN"/>
    <property type="match status" value="1"/>
</dbReference>
<accession>A0A6M3IYM1</accession>
<dbReference type="GO" id="GO:0047444">
    <property type="term" value="F:N-acylneuraminate-9-phosphate synthase activity"/>
    <property type="evidence" value="ECO:0007669"/>
    <property type="project" value="TreeGrafter"/>
</dbReference>
<gene>
    <name evidence="2" type="ORF">MM415B00781_0035</name>
</gene>
<dbReference type="Gene3D" id="3.20.20.70">
    <property type="entry name" value="Aldolase class I"/>
    <property type="match status" value="1"/>
</dbReference>
<reference evidence="2" key="1">
    <citation type="submission" date="2020-03" db="EMBL/GenBank/DDBJ databases">
        <title>The deep terrestrial virosphere.</title>
        <authorList>
            <person name="Holmfeldt K."/>
            <person name="Nilsson E."/>
            <person name="Simone D."/>
            <person name="Lopez-Fernandez M."/>
            <person name="Wu X."/>
            <person name="de Brujin I."/>
            <person name="Lundin D."/>
            <person name="Andersson A."/>
            <person name="Bertilsson S."/>
            <person name="Dopson M."/>
        </authorList>
    </citation>
    <scope>NUCLEOTIDE SEQUENCE</scope>
    <source>
        <strain evidence="2">MM415B00781</strain>
    </source>
</reference>
<dbReference type="InterPro" id="IPR013132">
    <property type="entry name" value="PseI/NeuA/B-like_N"/>
</dbReference>
<evidence type="ECO:0000313" key="2">
    <source>
        <dbReference type="EMBL" id="QJA62458.1"/>
    </source>
</evidence>
<sequence length="276" mass="31296">MSKVFIIAEIGINANGDLPTAKSMIDMASLCGCDAVKFQKRTIEKVYTKEYLDSPRETQWGTTQREQKEQYEFSKEDYDEIDHYCKLKGIEWFASAWDEDSQLFLRQYDLKYNKVASAFLTHGPMLSMIAVEKKHTFISTGMSTLHDIDIAVSIFRQNGCPFTLMHCCSAYPTNISDLNLALIDVLRKRYGCEVGYSGHEVSPMPSIMAAVLGATVIERHITLDRTMHGADQAASLELRGLKIMVDNIRNIPIYLGDGVKRVVPGEEIMAEKLRYW</sequence>
<dbReference type="PANTHER" id="PTHR42966">
    <property type="entry name" value="N-ACETYLNEURAMINATE SYNTHASE"/>
    <property type="match status" value="1"/>
</dbReference>
<dbReference type="InterPro" id="IPR013785">
    <property type="entry name" value="Aldolase_TIM"/>
</dbReference>